<organism evidence="1 2">
    <name type="scientific">Gammaproteobacteria bacterium LSUCC0057</name>
    <dbReference type="NCBI Taxonomy" id="2559237"/>
    <lineage>
        <taxon>Bacteria</taxon>
        <taxon>Pseudomonadati</taxon>
        <taxon>Pseudomonadota</taxon>
        <taxon>Gammaproteobacteria</taxon>
        <taxon>Cellvibrionales</taxon>
        <taxon>Porticoccaceae</taxon>
        <taxon>SAR92 clade</taxon>
    </lineage>
</organism>
<dbReference type="GO" id="GO:0016853">
    <property type="term" value="F:isomerase activity"/>
    <property type="evidence" value="ECO:0007669"/>
    <property type="project" value="UniProtKB-KW"/>
</dbReference>
<name>A0A4Y8UIE0_9GAMM</name>
<protein>
    <submittedName>
        <fullName evidence="1">Peptidyl-prolyl cis-trans isomerase</fullName>
    </submittedName>
</protein>
<sequence>MRLLAAAIAIVLLSILLWLLLPAGAPTPQPDIALPSSEALAARIAEQLNGDQFDPSAELDAAVDSELLAARLAALTRTVTTQAVPSDQQLGAYLEQHRDRYRQTDFFSFDYLHFSALEYGAATRDQAQAALAALRAGSGVAGQVERLQESSQHALDQQFGRGFAAELASLWPQRPPSCWQGPLSGRGGLYLVCLRDYRAGALPSVEALRDQLINDWRFEQLRQQQGH</sequence>
<dbReference type="EMBL" id="SPIA01000001">
    <property type="protein sequence ID" value="TFH68460.1"/>
    <property type="molecule type" value="Genomic_DNA"/>
</dbReference>
<dbReference type="OrthoDB" id="196786at2"/>
<dbReference type="AlphaFoldDB" id="A0A4Y8UIE0"/>
<evidence type="ECO:0000313" key="1">
    <source>
        <dbReference type="EMBL" id="TFH68460.1"/>
    </source>
</evidence>
<keyword evidence="1" id="KW-0413">Isomerase</keyword>
<keyword evidence="2" id="KW-1185">Reference proteome</keyword>
<dbReference type="Proteomes" id="UP000298133">
    <property type="component" value="Unassembled WGS sequence"/>
</dbReference>
<evidence type="ECO:0000313" key="2">
    <source>
        <dbReference type="Proteomes" id="UP000298133"/>
    </source>
</evidence>
<reference evidence="1 2" key="1">
    <citation type="submission" date="2019-03" db="EMBL/GenBank/DDBJ databases">
        <title>Draft genome of Gammaproteobacteria bacterium LSUCC0057, a member of the SAR92 clade.</title>
        <authorList>
            <person name="Lanclos V.C."/>
            <person name="Doiron C."/>
            <person name="Henson M.W."/>
            <person name="Thrash J.C."/>
        </authorList>
    </citation>
    <scope>NUCLEOTIDE SEQUENCE [LARGE SCALE GENOMIC DNA]</scope>
    <source>
        <strain evidence="1 2">LSUCC0057</strain>
    </source>
</reference>
<gene>
    <name evidence="1" type="ORF">E3W66_00415</name>
</gene>
<accession>A0A4Y8UIE0</accession>
<proteinExistence type="predicted"/>
<comment type="caution">
    <text evidence="1">The sequence shown here is derived from an EMBL/GenBank/DDBJ whole genome shotgun (WGS) entry which is preliminary data.</text>
</comment>